<dbReference type="GO" id="GO:0042128">
    <property type="term" value="P:nitrate assimilation"/>
    <property type="evidence" value="ECO:0007669"/>
    <property type="project" value="UniProtKB-KW"/>
</dbReference>
<evidence type="ECO:0000313" key="5">
    <source>
        <dbReference type="Proteomes" id="UP000002171"/>
    </source>
</evidence>
<evidence type="ECO:0000256" key="2">
    <source>
        <dbReference type="ARBA" id="ARBA00023063"/>
    </source>
</evidence>
<dbReference type="EMBL" id="AAOW01000005">
    <property type="protein sequence ID" value="EAR61859.1"/>
    <property type="molecule type" value="Genomic_DNA"/>
</dbReference>
<accession>A0A7U8C5W5</accession>
<evidence type="ECO:0000259" key="3">
    <source>
        <dbReference type="Pfam" id="PF13806"/>
    </source>
</evidence>
<reference evidence="4 5" key="1">
    <citation type="submission" date="2006-02" db="EMBL/GenBank/DDBJ databases">
        <authorList>
            <person name="Pinhassi J."/>
            <person name="Pedros-Alio C."/>
            <person name="Ferriera S."/>
            <person name="Johnson J."/>
            <person name="Kravitz S."/>
            <person name="Halpern A."/>
            <person name="Remington K."/>
            <person name="Beeson K."/>
            <person name="Tran B."/>
            <person name="Rogers Y.-H."/>
            <person name="Friedman R."/>
            <person name="Venter J.C."/>
        </authorList>
    </citation>
    <scope>NUCLEOTIDE SEQUENCE [LARGE SCALE GENOMIC DNA]</scope>
    <source>
        <strain evidence="4 5">MED92</strain>
    </source>
</reference>
<dbReference type="RefSeq" id="WP_007022594.1">
    <property type="nucleotide sequence ID" value="NZ_CH724127.1"/>
</dbReference>
<sequence>MTTNPKANWTKLCSKDDLVPHSGVAAKVEEQQVALFYIPEFADEVFAIGNHDPFSGANVLARGLIGDLKGEPMVASPIYKQHFSLNSGVCFEDEEVAVPVWPVRLEGDDVEILIA</sequence>
<dbReference type="InterPro" id="IPR017881">
    <property type="entry name" value="NirD"/>
</dbReference>
<comment type="caution">
    <text evidence="4">The sequence shown here is derived from an EMBL/GenBank/DDBJ whole genome shotgun (WGS) entry which is preliminary data.</text>
</comment>
<dbReference type="GO" id="GO:0051537">
    <property type="term" value="F:2 iron, 2 sulfur cluster binding"/>
    <property type="evidence" value="ECO:0007669"/>
    <property type="project" value="InterPro"/>
</dbReference>
<gene>
    <name evidence="4" type="ORF">MED92_02888</name>
</gene>
<name>A0A7U8C5W5_NEPCE</name>
<dbReference type="OrthoDB" id="516687at2"/>
<dbReference type="InterPro" id="IPR036922">
    <property type="entry name" value="Rieske_2Fe-2S_sf"/>
</dbReference>
<evidence type="ECO:0000256" key="1">
    <source>
        <dbReference type="ARBA" id="ARBA00023002"/>
    </source>
</evidence>
<dbReference type="CDD" id="cd03529">
    <property type="entry name" value="Rieske_NirD"/>
    <property type="match status" value="1"/>
</dbReference>
<dbReference type="NCBIfam" id="TIGR02378">
    <property type="entry name" value="nirD_assim_sml"/>
    <property type="match status" value="1"/>
</dbReference>
<feature type="domain" description="Rieske-like [2Fe-2S]" evidence="3">
    <location>
        <begin position="8"/>
        <end position="112"/>
    </location>
</feature>
<dbReference type="PANTHER" id="PTHR40562:SF1">
    <property type="entry name" value="NITRITE REDUCTASE (NADH) SMALL SUBUNIT"/>
    <property type="match status" value="1"/>
</dbReference>
<dbReference type="InterPro" id="IPR012748">
    <property type="entry name" value="Rieske-like_NirD"/>
</dbReference>
<keyword evidence="1" id="KW-0560">Oxidoreductase</keyword>
<protein>
    <submittedName>
        <fullName evidence="4">Nitrite reductase [NAD(P)H], small subunit</fullName>
    </submittedName>
</protein>
<evidence type="ECO:0000313" key="4">
    <source>
        <dbReference type="EMBL" id="EAR61859.1"/>
    </source>
</evidence>
<dbReference type="Pfam" id="PF13806">
    <property type="entry name" value="Rieske_2"/>
    <property type="match status" value="1"/>
</dbReference>
<dbReference type="AlphaFoldDB" id="A0A7U8C5W5"/>
<keyword evidence="2" id="KW-0534">Nitrate assimilation</keyword>
<dbReference type="PROSITE" id="PS51300">
    <property type="entry name" value="NIRD"/>
    <property type="match status" value="1"/>
</dbReference>
<dbReference type="GO" id="GO:0008942">
    <property type="term" value="F:nitrite reductase [NAD(P)H] activity"/>
    <property type="evidence" value="ECO:0007669"/>
    <property type="project" value="InterPro"/>
</dbReference>
<dbReference type="PANTHER" id="PTHR40562">
    <property type="match status" value="1"/>
</dbReference>
<dbReference type="Gene3D" id="2.102.10.10">
    <property type="entry name" value="Rieske [2Fe-2S] iron-sulphur domain"/>
    <property type="match status" value="1"/>
</dbReference>
<dbReference type="Proteomes" id="UP000002171">
    <property type="component" value="Unassembled WGS sequence"/>
</dbReference>
<organism evidence="4 5">
    <name type="scientific">Neptuniibacter caesariensis</name>
    <dbReference type="NCBI Taxonomy" id="207954"/>
    <lineage>
        <taxon>Bacteria</taxon>
        <taxon>Pseudomonadati</taxon>
        <taxon>Pseudomonadota</taxon>
        <taxon>Gammaproteobacteria</taxon>
        <taxon>Oceanospirillales</taxon>
        <taxon>Oceanospirillaceae</taxon>
        <taxon>Neptuniibacter</taxon>
    </lineage>
</organism>
<keyword evidence="5" id="KW-1185">Reference proteome</keyword>
<proteinExistence type="predicted"/>
<dbReference type="SUPFAM" id="SSF50022">
    <property type="entry name" value="ISP domain"/>
    <property type="match status" value="1"/>
</dbReference>